<evidence type="ECO:0000313" key="3">
    <source>
        <dbReference type="Proteomes" id="UP000654075"/>
    </source>
</evidence>
<dbReference type="Proteomes" id="UP000654075">
    <property type="component" value="Unassembled WGS sequence"/>
</dbReference>
<feature type="region of interest" description="Disordered" evidence="1">
    <location>
        <begin position="236"/>
        <end position="289"/>
    </location>
</feature>
<protein>
    <submittedName>
        <fullName evidence="2">Uncharacterized protein</fullName>
    </submittedName>
</protein>
<reference evidence="2" key="1">
    <citation type="submission" date="2021-02" db="EMBL/GenBank/DDBJ databases">
        <authorList>
            <person name="Dougan E. K."/>
            <person name="Rhodes N."/>
            <person name="Thang M."/>
            <person name="Chan C."/>
        </authorList>
    </citation>
    <scope>NUCLEOTIDE SEQUENCE</scope>
</reference>
<feature type="compositionally biased region" description="Low complexity" evidence="1">
    <location>
        <begin position="668"/>
        <end position="695"/>
    </location>
</feature>
<keyword evidence="3" id="KW-1185">Reference proteome</keyword>
<gene>
    <name evidence="2" type="ORF">PGLA1383_LOCUS11242</name>
</gene>
<evidence type="ECO:0000313" key="2">
    <source>
        <dbReference type="EMBL" id="CAE8592597.1"/>
    </source>
</evidence>
<dbReference type="PANTHER" id="PTHR42264">
    <property type="entry name" value="EPHRIN_REC_LIKE DOMAIN-CONTAINING PROTEIN"/>
    <property type="match status" value="1"/>
</dbReference>
<dbReference type="PANTHER" id="PTHR42264:SF6">
    <property type="entry name" value="TRANSMEMBRANE PROTEIN"/>
    <property type="match status" value="1"/>
</dbReference>
<feature type="compositionally biased region" description="Acidic residues" evidence="1">
    <location>
        <begin position="259"/>
        <end position="278"/>
    </location>
</feature>
<feature type="region of interest" description="Disordered" evidence="1">
    <location>
        <begin position="668"/>
        <end position="697"/>
    </location>
</feature>
<dbReference type="EMBL" id="CAJNNV010005766">
    <property type="protein sequence ID" value="CAE8592597.1"/>
    <property type="molecule type" value="Genomic_DNA"/>
</dbReference>
<comment type="caution">
    <text evidence="2">The sequence shown here is derived from an EMBL/GenBank/DDBJ whole genome shotgun (WGS) entry which is preliminary data.</text>
</comment>
<accession>A0A813E4T6</accession>
<feature type="compositionally biased region" description="Low complexity" evidence="1">
    <location>
        <begin position="318"/>
        <end position="363"/>
    </location>
</feature>
<feature type="compositionally biased region" description="Low complexity" evidence="1">
    <location>
        <begin position="748"/>
        <end position="762"/>
    </location>
</feature>
<dbReference type="AlphaFoldDB" id="A0A813E4T6"/>
<feature type="region of interest" description="Disordered" evidence="1">
    <location>
        <begin position="741"/>
        <end position="796"/>
    </location>
</feature>
<proteinExistence type="predicted"/>
<organism evidence="2 3">
    <name type="scientific">Polarella glacialis</name>
    <name type="common">Dinoflagellate</name>
    <dbReference type="NCBI Taxonomy" id="89957"/>
    <lineage>
        <taxon>Eukaryota</taxon>
        <taxon>Sar</taxon>
        <taxon>Alveolata</taxon>
        <taxon>Dinophyceae</taxon>
        <taxon>Suessiales</taxon>
        <taxon>Suessiaceae</taxon>
        <taxon>Polarella</taxon>
    </lineage>
</organism>
<name>A0A813E4T6_POLGL</name>
<feature type="region of interest" description="Disordered" evidence="1">
    <location>
        <begin position="315"/>
        <end position="366"/>
    </location>
</feature>
<feature type="compositionally biased region" description="Low complexity" evidence="1">
    <location>
        <begin position="245"/>
        <end position="258"/>
    </location>
</feature>
<sequence length="1090" mass="119056">MLPMDQLAAALAIAVELSHQAFSSALRGESGPASYLGRSSNASRAVEALRPQGCFWPKTPLQDSEPDAEHCAAWRRAAEEVSISRDFFAGLRGLGRREVACEGHTKLPKWERANLTGAMMGRAANQAALDAAFREVVSALRSCAPGDGSPGGGSQLLGPFFPTSGTLIALLRYGALVGNLPGGRADFVDNDLDFFVLVPGHASLNLWSAVFVPCIQAHLATFQGAASWRCDDATASRPLRRPGTDNNNNDSNNNNDNNNNDDNDNNNDNNNDDNESDSDYLVCQRAPPPELDVDAMEEVILVDIVRVLRTPLQAPALNNNSNNNKNNNNNSNKNKNKNINNINNNNISNNNSNNNNINNNNNNLERAPDVATADSRIQVNNNTNNNNVGTADSRVQGMARGGFFRSGEVPLSLLLPAARCRAGEDVVPCPHDPAGLLALRAEKSPEGAAAWPGLGKGGCLALPEVTADRCSYHPDNLALLEQGLSQADVQSLARVAAELHAAGFASFLQEHLEGGCVMRRLRLQQTQAEQEGGPGTFNRWPLSTDGRIRSSVQLGNRPSPVGGDPLRLFFWRFRMLLRTGTARLLLSAGGSLAEPLKLTPGWEETEAFRVLPILADRLEATLLRVLRLLLSLAKSEVLFGAFRRARPAEFCAVLLLVQQQQHQQQQQKQQQKQQQQQQQEKQQQLLPPSSSSVGGSRREELLAGQLLRDPESLLSTACDFEHGLGAASISRELWRRIIRSLQKHHQRQQQQQEQQQQQQQPQQKRKPAQRAQGAPEEGDSEHGELAAQQQLQLQQQHQQQQQQQQLAAQLAQDADLDSARESWVTTFRTLAHSKHVGFDMRLVGISRQMRQHHHEFSNLCRLFVLRWAAEGHPGRPLQLRGELALNEAVLLDEILPELGLEARMKGLAESIAMRNQELHALASLDALHWPQALCAAALLRLIFTDCRASGPPEVDCTSFGRGGWGPWRVTGFLLRRLAAAVCAGLELRSVASAPEQRGAPPIARVPSPELRLRLIHCLGRLAQEEASSQKAWESTHLPLAAVLISVPVPIGDAACLRAAKVLVPGIPGGPEARNITSQLGQGEDPSVMRT</sequence>
<feature type="compositionally biased region" description="Low complexity" evidence="1">
    <location>
        <begin position="785"/>
        <end position="796"/>
    </location>
</feature>
<evidence type="ECO:0000256" key="1">
    <source>
        <dbReference type="SAM" id="MobiDB-lite"/>
    </source>
</evidence>